<organism evidence="1 2">
    <name type="scientific">Fluviibacter phosphoraccumulans</name>
    <dbReference type="NCBI Taxonomy" id="1751046"/>
    <lineage>
        <taxon>Bacteria</taxon>
        <taxon>Pseudomonadati</taxon>
        <taxon>Pseudomonadota</taxon>
        <taxon>Betaproteobacteria</taxon>
        <taxon>Rhodocyclales</taxon>
        <taxon>Fluviibacteraceae</taxon>
        <taxon>Fluviibacter</taxon>
    </lineage>
</organism>
<evidence type="ECO:0008006" key="3">
    <source>
        <dbReference type="Google" id="ProtNLM"/>
    </source>
</evidence>
<evidence type="ECO:0000313" key="1">
    <source>
        <dbReference type="EMBL" id="BBU69340.1"/>
    </source>
</evidence>
<dbReference type="Proteomes" id="UP000463961">
    <property type="component" value="Chromosome"/>
</dbReference>
<sequence length="164" mass="18150">MRDILKSFLITDPWGQMTQLASRLGLVALPLNETFKGAALRRHRAAHVAHADTPQTDLAQYVKEALAIAIGFDTLLSRSLGCIRTHDQNYLAGRTPISSTSIKIRSIRNAGAVWKEFIEGRRKAVKVETDLSPLLTAARTRAISANDLLVQFGKRGEVVLWECN</sequence>
<dbReference type="EMBL" id="AP022345">
    <property type="protein sequence ID" value="BBU69340.1"/>
    <property type="molecule type" value="Genomic_DNA"/>
</dbReference>
<keyword evidence="2" id="KW-1185">Reference proteome</keyword>
<evidence type="ECO:0000313" key="2">
    <source>
        <dbReference type="Proteomes" id="UP000463961"/>
    </source>
</evidence>
<gene>
    <name evidence="1" type="ORF">ICHIAU1_16230</name>
</gene>
<name>A0A7R6TP82_9RHOO</name>
<protein>
    <recommendedName>
        <fullName evidence="3">RiboL-PSP-HEPN domain-containing protein</fullName>
    </recommendedName>
</protein>
<dbReference type="AlphaFoldDB" id="A0A7R6TP82"/>
<accession>A0A7R6TP82</accession>
<proteinExistence type="predicted"/>
<reference evidence="2" key="1">
    <citation type="submission" date="2020-01" db="EMBL/GenBank/DDBJ databases">
        <title>Phosphoaccumulans saitamaens gen. nov., sp. nov., a polyphosphate accumulating bacterium isolated from surface river water.</title>
        <authorList>
            <person name="Watanabe K."/>
            <person name="Suda W."/>
        </authorList>
    </citation>
    <scope>NUCLEOTIDE SEQUENCE [LARGE SCALE GENOMIC DNA]</scope>
    <source>
        <strain evidence="2">ICHIAU1</strain>
    </source>
</reference>